<gene>
    <name evidence="2" type="ORF">A2763_01590</name>
</gene>
<dbReference type="Pfam" id="PF06094">
    <property type="entry name" value="GGACT"/>
    <property type="match status" value="1"/>
</dbReference>
<dbReference type="Proteomes" id="UP000178370">
    <property type="component" value="Unassembled WGS sequence"/>
</dbReference>
<accession>A0A1F6CKU0</accession>
<organism evidence="2 3">
    <name type="scientific">Candidatus Kaiserbacteria bacterium RIFCSPHIGHO2_01_FULL_54_36</name>
    <dbReference type="NCBI Taxonomy" id="1798482"/>
    <lineage>
        <taxon>Bacteria</taxon>
        <taxon>Candidatus Kaiseribacteriota</taxon>
    </lineage>
</organism>
<dbReference type="AlphaFoldDB" id="A0A1F6CKU0"/>
<evidence type="ECO:0000313" key="2">
    <source>
        <dbReference type="EMBL" id="OGG49866.1"/>
    </source>
</evidence>
<dbReference type="InterPro" id="IPR013024">
    <property type="entry name" value="GGCT-like"/>
</dbReference>
<protein>
    <recommendedName>
        <fullName evidence="1">Gamma-glutamylcyclotransferase AIG2-like domain-containing protein</fullName>
    </recommendedName>
</protein>
<reference evidence="2 3" key="1">
    <citation type="journal article" date="2016" name="Nat. Commun.">
        <title>Thousands of microbial genomes shed light on interconnected biogeochemical processes in an aquifer system.</title>
        <authorList>
            <person name="Anantharaman K."/>
            <person name="Brown C.T."/>
            <person name="Hug L.A."/>
            <person name="Sharon I."/>
            <person name="Castelle C.J."/>
            <person name="Probst A.J."/>
            <person name="Thomas B.C."/>
            <person name="Singh A."/>
            <person name="Wilkins M.J."/>
            <person name="Karaoz U."/>
            <person name="Brodie E.L."/>
            <person name="Williams K.H."/>
            <person name="Hubbard S.S."/>
            <person name="Banfield J.F."/>
        </authorList>
    </citation>
    <scope>NUCLEOTIDE SEQUENCE [LARGE SCALE GENOMIC DNA]</scope>
</reference>
<dbReference type="InterPro" id="IPR036568">
    <property type="entry name" value="GGCT-like_sf"/>
</dbReference>
<dbReference type="STRING" id="1798482.A2763_01590"/>
<feature type="domain" description="Gamma-glutamylcyclotransferase AIG2-like" evidence="1">
    <location>
        <begin position="5"/>
        <end position="105"/>
    </location>
</feature>
<name>A0A1F6CKU0_9BACT</name>
<sequence length="155" mass="17659">MQLYIFGYGSLMNLKSRKKTLPGNRAVLPTQLSGFQRKINALVDGYLFLNIVPAKGNVEGVLIPVTLAELEVFKTREPGYERVDVTEKIKAGVKGKVYAFIAPDVEYPEKKIPRSYLLTCTRGMDEVTRNRWFQETLINNPIEEDVEKPVYEFNA</sequence>
<dbReference type="Gene3D" id="3.10.490.10">
    <property type="entry name" value="Gamma-glutamyl cyclotransferase-like"/>
    <property type="match status" value="1"/>
</dbReference>
<dbReference type="EMBL" id="MFKV01000025">
    <property type="protein sequence ID" value="OGG49866.1"/>
    <property type="molecule type" value="Genomic_DNA"/>
</dbReference>
<dbReference type="CDD" id="cd06661">
    <property type="entry name" value="GGCT_like"/>
    <property type="match status" value="1"/>
</dbReference>
<dbReference type="InterPro" id="IPR009288">
    <property type="entry name" value="AIG2-like_dom"/>
</dbReference>
<evidence type="ECO:0000313" key="3">
    <source>
        <dbReference type="Proteomes" id="UP000178370"/>
    </source>
</evidence>
<dbReference type="SUPFAM" id="SSF110857">
    <property type="entry name" value="Gamma-glutamyl cyclotransferase-like"/>
    <property type="match status" value="1"/>
</dbReference>
<proteinExistence type="predicted"/>
<comment type="caution">
    <text evidence="2">The sequence shown here is derived from an EMBL/GenBank/DDBJ whole genome shotgun (WGS) entry which is preliminary data.</text>
</comment>
<evidence type="ECO:0000259" key="1">
    <source>
        <dbReference type="Pfam" id="PF06094"/>
    </source>
</evidence>